<dbReference type="EMBL" id="DSUJ01000011">
    <property type="protein sequence ID" value="HFI92504.1"/>
    <property type="molecule type" value="Genomic_DNA"/>
</dbReference>
<dbReference type="InterPro" id="IPR025857">
    <property type="entry name" value="MacB_PCD"/>
</dbReference>
<feature type="domain" description="ABC3 transporter permease C-terminal" evidence="8">
    <location>
        <begin position="268"/>
        <end position="400"/>
    </location>
</feature>
<evidence type="ECO:0000256" key="3">
    <source>
        <dbReference type="ARBA" id="ARBA00022475"/>
    </source>
</evidence>
<keyword evidence="3" id="KW-1003">Cell membrane</keyword>
<evidence type="ECO:0000256" key="2">
    <source>
        <dbReference type="ARBA" id="ARBA00005236"/>
    </source>
</evidence>
<feature type="transmembrane region" description="Helical" evidence="7">
    <location>
        <begin position="366"/>
        <end position="390"/>
    </location>
</feature>
<dbReference type="PANTHER" id="PTHR30489">
    <property type="entry name" value="LIPOPROTEIN-RELEASING SYSTEM TRANSMEMBRANE PROTEIN LOLE"/>
    <property type="match status" value="1"/>
</dbReference>
<dbReference type="GO" id="GO:0044874">
    <property type="term" value="P:lipoprotein localization to outer membrane"/>
    <property type="evidence" value="ECO:0007669"/>
    <property type="project" value="TreeGrafter"/>
</dbReference>
<evidence type="ECO:0000259" key="9">
    <source>
        <dbReference type="Pfam" id="PF12704"/>
    </source>
</evidence>
<organism evidence="10">
    <name type="scientific">Ignavibacterium album</name>
    <dbReference type="NCBI Taxonomy" id="591197"/>
    <lineage>
        <taxon>Bacteria</taxon>
        <taxon>Pseudomonadati</taxon>
        <taxon>Ignavibacteriota</taxon>
        <taxon>Ignavibacteria</taxon>
        <taxon>Ignavibacteriales</taxon>
        <taxon>Ignavibacteriaceae</taxon>
        <taxon>Ignavibacterium</taxon>
    </lineage>
</organism>
<sequence length="406" mass="45433">MITYIKLAWRNLWRNKKRTLISAASVFFAVILSLIMRSMQTGYYDYMIDSSVRLYTGHIQVHGKDFWEKRSLEESMLLDEAIVRKIKENKKINYIIPRLETFALISFGKISKVVQVNGISPEIENDVTKLKDKLIEGEYLNDDSKGILIAEGLAKLLGVGVGDSVVLYGQGFHGVTAAAVVPVSGIVKFAIPDQNKSFTYLSLQNSQELFSAYDRITSLSILLNDADEIEPTKLFLKNYFNDTYEIMDWKELSPELVQSIQIDNASGIIMLGILYVVIAFGIFGTIMMMTAERVKEFGILISIGMKKSKLALVTTLETIFVSFIGVAAGALVSIPILLYLVKHPIPITGETAEAILEWGFDPILPFAFYSGMYFAQIWTVLAIAFVSALYPINFIRKLKPSVALRG</sequence>
<dbReference type="InterPro" id="IPR051447">
    <property type="entry name" value="Lipoprotein-release_system"/>
</dbReference>
<dbReference type="PANTHER" id="PTHR30489:SF0">
    <property type="entry name" value="LIPOPROTEIN-RELEASING SYSTEM TRANSMEMBRANE PROTEIN LOLE"/>
    <property type="match status" value="1"/>
</dbReference>
<dbReference type="Pfam" id="PF12704">
    <property type="entry name" value="MacB_PCD"/>
    <property type="match status" value="1"/>
</dbReference>
<accession>A0A7V2ZM26</accession>
<keyword evidence="6 7" id="KW-0472">Membrane</keyword>
<evidence type="ECO:0000256" key="1">
    <source>
        <dbReference type="ARBA" id="ARBA00004651"/>
    </source>
</evidence>
<feature type="domain" description="MacB-like periplasmic core" evidence="9">
    <location>
        <begin position="24"/>
        <end position="231"/>
    </location>
</feature>
<feature type="transmembrane region" description="Helical" evidence="7">
    <location>
        <begin position="268"/>
        <end position="289"/>
    </location>
</feature>
<dbReference type="InterPro" id="IPR003838">
    <property type="entry name" value="ABC3_permease_C"/>
</dbReference>
<feature type="transmembrane region" description="Helical" evidence="7">
    <location>
        <begin position="310"/>
        <end position="341"/>
    </location>
</feature>
<evidence type="ECO:0000256" key="7">
    <source>
        <dbReference type="SAM" id="Phobius"/>
    </source>
</evidence>
<proteinExistence type="inferred from homology"/>
<evidence type="ECO:0000313" key="10">
    <source>
        <dbReference type="EMBL" id="HFI92504.1"/>
    </source>
</evidence>
<keyword evidence="4 7" id="KW-0812">Transmembrane</keyword>
<comment type="subcellular location">
    <subcellularLocation>
        <location evidence="1">Cell membrane</location>
        <topology evidence="1">Multi-pass membrane protein</topology>
    </subcellularLocation>
</comment>
<dbReference type="AlphaFoldDB" id="A0A7V2ZM26"/>
<reference evidence="10" key="1">
    <citation type="journal article" date="2020" name="mSystems">
        <title>Genome- and Community-Level Interaction Insights into Carbon Utilization and Element Cycling Functions of Hydrothermarchaeota in Hydrothermal Sediment.</title>
        <authorList>
            <person name="Zhou Z."/>
            <person name="Liu Y."/>
            <person name="Xu W."/>
            <person name="Pan J."/>
            <person name="Luo Z.H."/>
            <person name="Li M."/>
        </authorList>
    </citation>
    <scope>NUCLEOTIDE SEQUENCE [LARGE SCALE GENOMIC DNA]</scope>
    <source>
        <strain evidence="10">SpSt-479</strain>
    </source>
</reference>
<feature type="transmembrane region" description="Helical" evidence="7">
    <location>
        <begin position="20"/>
        <end position="39"/>
    </location>
</feature>
<evidence type="ECO:0000259" key="8">
    <source>
        <dbReference type="Pfam" id="PF02687"/>
    </source>
</evidence>
<evidence type="ECO:0000256" key="6">
    <source>
        <dbReference type="ARBA" id="ARBA00023136"/>
    </source>
</evidence>
<protein>
    <submittedName>
        <fullName evidence="10">ABC transporter permease</fullName>
    </submittedName>
</protein>
<comment type="caution">
    <text evidence="10">The sequence shown here is derived from an EMBL/GenBank/DDBJ whole genome shotgun (WGS) entry which is preliminary data.</text>
</comment>
<evidence type="ECO:0000256" key="5">
    <source>
        <dbReference type="ARBA" id="ARBA00022989"/>
    </source>
</evidence>
<evidence type="ECO:0000256" key="4">
    <source>
        <dbReference type="ARBA" id="ARBA00022692"/>
    </source>
</evidence>
<gene>
    <name evidence="10" type="ORF">ENS31_13385</name>
</gene>
<keyword evidence="5 7" id="KW-1133">Transmembrane helix</keyword>
<dbReference type="GO" id="GO:0098797">
    <property type="term" value="C:plasma membrane protein complex"/>
    <property type="evidence" value="ECO:0007669"/>
    <property type="project" value="TreeGrafter"/>
</dbReference>
<dbReference type="Pfam" id="PF02687">
    <property type="entry name" value="FtsX"/>
    <property type="match status" value="1"/>
</dbReference>
<name>A0A7V2ZM26_9BACT</name>
<comment type="similarity">
    <text evidence="2">Belongs to the ABC-4 integral membrane protein family. LolC/E subfamily.</text>
</comment>